<dbReference type="PANTHER" id="PTHR34610">
    <property type="entry name" value="SSL7007 PROTEIN"/>
    <property type="match status" value="1"/>
</dbReference>
<feature type="domain" description="PIN" evidence="1">
    <location>
        <begin position="4"/>
        <end position="99"/>
    </location>
</feature>
<dbReference type="InterPro" id="IPR002850">
    <property type="entry name" value="PIN_toxin-like"/>
</dbReference>
<dbReference type="Proteomes" id="UP000189681">
    <property type="component" value="Unassembled WGS sequence"/>
</dbReference>
<reference evidence="2 3" key="1">
    <citation type="journal article" date="2017" name="Water Res.">
        <title>Discovery and metagenomic analysis of an anammox bacterial enrichment related to Candidatus "Brocadia caroliniensis" in a full-scale glycerol-fed nitritation-denitritation separate centrate treatment process.</title>
        <authorList>
            <person name="Park H."/>
            <person name="Brotto A.C."/>
            <person name="van Loosdrecht M.C."/>
            <person name="Chandran K."/>
        </authorList>
    </citation>
    <scope>NUCLEOTIDE SEQUENCE [LARGE SCALE GENOMIC DNA]</scope>
    <source>
        <strain evidence="2">26THWARD</strain>
    </source>
</reference>
<dbReference type="SUPFAM" id="SSF88723">
    <property type="entry name" value="PIN domain-like"/>
    <property type="match status" value="1"/>
</dbReference>
<evidence type="ECO:0000313" key="3">
    <source>
        <dbReference type="Proteomes" id="UP000189681"/>
    </source>
</evidence>
<dbReference type="Pfam" id="PF13470">
    <property type="entry name" value="PIN_3"/>
    <property type="match status" value="1"/>
</dbReference>
<comment type="caution">
    <text evidence="2">The sequence shown here is derived from an EMBL/GenBank/DDBJ whole genome shotgun (WGS) entry which is preliminary data.</text>
</comment>
<dbReference type="InterPro" id="IPR002716">
    <property type="entry name" value="PIN_dom"/>
</dbReference>
<dbReference type="AlphaFoldDB" id="A0A1V4AVS9"/>
<proteinExistence type="predicted"/>
<dbReference type="EMBL" id="AYTS01000039">
    <property type="protein sequence ID" value="OOP57228.1"/>
    <property type="molecule type" value="Genomic_DNA"/>
</dbReference>
<evidence type="ECO:0000259" key="1">
    <source>
        <dbReference type="Pfam" id="PF13470"/>
    </source>
</evidence>
<evidence type="ECO:0000313" key="2">
    <source>
        <dbReference type="EMBL" id="OOP57228.1"/>
    </source>
</evidence>
<dbReference type="NCBIfam" id="TIGR00305">
    <property type="entry name" value="putative toxin-antitoxin system toxin component, PIN family"/>
    <property type="match status" value="1"/>
</dbReference>
<sequence length="132" mass="14810">MLNPYGFPARLRKSFEEGAFLAVISEPILEELADVLSRPRIKDKYGITEDDIKELLVLIEERAEIVSLAGNVAICRDNDDNLFVETAIKGQASFLVTRDDDMKFDKGVSSFLLKYGVTVVSVSKFLAFMNRT</sequence>
<dbReference type="STRING" id="1004156.AYP45_04690"/>
<name>A0A1V4AVS9_9BACT</name>
<organism evidence="2 3">
    <name type="scientific">Candidatus Brocadia carolinensis</name>
    <dbReference type="NCBI Taxonomy" id="1004156"/>
    <lineage>
        <taxon>Bacteria</taxon>
        <taxon>Pseudomonadati</taxon>
        <taxon>Planctomycetota</taxon>
        <taxon>Candidatus Brocadiia</taxon>
        <taxon>Candidatus Brocadiales</taxon>
        <taxon>Candidatus Brocadiaceae</taxon>
        <taxon>Candidatus Brocadia</taxon>
    </lineage>
</organism>
<dbReference type="PANTHER" id="PTHR34610:SF3">
    <property type="entry name" value="SSL7007 PROTEIN"/>
    <property type="match status" value="1"/>
</dbReference>
<accession>A0A1V4AVS9</accession>
<protein>
    <submittedName>
        <fullName evidence="2">Putative toxin-antitoxin system toxin component, PIN family</fullName>
    </submittedName>
</protein>
<gene>
    <name evidence="2" type="ORF">AYP45_04690</name>
</gene>
<dbReference type="InterPro" id="IPR029060">
    <property type="entry name" value="PIN-like_dom_sf"/>
</dbReference>